<keyword evidence="4" id="KW-0547">Nucleotide-binding</keyword>
<feature type="coiled-coil region" evidence="9">
    <location>
        <begin position="119"/>
        <end position="160"/>
    </location>
</feature>
<keyword evidence="3" id="KW-0808">Transferase</keyword>
<evidence type="ECO:0000256" key="5">
    <source>
        <dbReference type="ARBA" id="ARBA00022777"/>
    </source>
</evidence>
<dbReference type="InterPro" id="IPR011009">
    <property type="entry name" value="Kinase-like_dom_sf"/>
</dbReference>
<dbReference type="PROSITE" id="PS50011">
    <property type="entry name" value="PROTEIN_KINASE_DOM"/>
    <property type="match status" value="1"/>
</dbReference>
<dbReference type="SUPFAM" id="SSF56112">
    <property type="entry name" value="Protein kinase-like (PK-like)"/>
    <property type="match status" value="1"/>
</dbReference>
<dbReference type="Gene3D" id="1.10.510.10">
    <property type="entry name" value="Transferase(Phosphotransferase) domain 1"/>
    <property type="match status" value="1"/>
</dbReference>
<evidence type="ECO:0000256" key="3">
    <source>
        <dbReference type="ARBA" id="ARBA00022679"/>
    </source>
</evidence>
<evidence type="ECO:0000313" key="13">
    <source>
        <dbReference type="Proteomes" id="UP000023152"/>
    </source>
</evidence>
<evidence type="ECO:0000256" key="8">
    <source>
        <dbReference type="ARBA" id="ARBA00048679"/>
    </source>
</evidence>
<sequence length="209" mass="24378">MKTTYVGTKGYQAPELLLSRPYDFLADIFSAGVVLFILLTGYPPFEQAHKTDRWFRPLAKGDYRTFWELHAGCPISNDEDVKDLLQRMLMYNPKYRISIADIKRHKWFNGKYLEGKDLVKALKSRYRQMEQKRRKDAKKLSDLQNSVTRSIERLDDHQAEVPLYPSGETEGIWDTHTTAKWKDVFNAVNTVVHDVSGHTVFNFEDNTVE</sequence>
<gene>
    <name evidence="12" type="ORF">RFI_39862</name>
</gene>
<evidence type="ECO:0000313" key="12">
    <source>
        <dbReference type="EMBL" id="ETN97669.1"/>
    </source>
</evidence>
<dbReference type="AlphaFoldDB" id="X6LAA2"/>
<protein>
    <recommendedName>
        <fullName evidence="1">non-specific serine/threonine protein kinase</fullName>
        <ecNumber evidence="1">2.7.11.1</ecNumber>
    </recommendedName>
</protein>
<keyword evidence="2" id="KW-0723">Serine/threonine-protein kinase</keyword>
<keyword evidence="5 12" id="KW-0418">Kinase</keyword>
<dbReference type="GO" id="GO:0005524">
    <property type="term" value="F:ATP binding"/>
    <property type="evidence" value="ECO:0007669"/>
    <property type="project" value="UniProtKB-KW"/>
</dbReference>
<reference evidence="12 13" key="1">
    <citation type="journal article" date="2013" name="Curr. Biol.">
        <title>The Genome of the Foraminiferan Reticulomyxa filosa.</title>
        <authorList>
            <person name="Glockner G."/>
            <person name="Hulsmann N."/>
            <person name="Schleicher M."/>
            <person name="Noegel A.A."/>
            <person name="Eichinger L."/>
            <person name="Gallinger C."/>
            <person name="Pawlowski J."/>
            <person name="Sierra R."/>
            <person name="Euteneuer U."/>
            <person name="Pillet L."/>
            <person name="Moustafa A."/>
            <person name="Platzer M."/>
            <person name="Groth M."/>
            <person name="Szafranski K."/>
            <person name="Schliwa M."/>
        </authorList>
    </citation>
    <scope>NUCLEOTIDE SEQUENCE [LARGE SCALE GENOMIC DNA]</scope>
</reference>
<dbReference type="GO" id="GO:0007165">
    <property type="term" value="P:signal transduction"/>
    <property type="evidence" value="ECO:0007669"/>
    <property type="project" value="TreeGrafter"/>
</dbReference>
<evidence type="ECO:0000256" key="10">
    <source>
        <dbReference type="SAM" id="Phobius"/>
    </source>
</evidence>
<dbReference type="InterPro" id="IPR000719">
    <property type="entry name" value="Prot_kinase_dom"/>
</dbReference>
<comment type="caution">
    <text evidence="12">The sequence shown here is derived from an EMBL/GenBank/DDBJ whole genome shotgun (WGS) entry which is preliminary data.</text>
</comment>
<dbReference type="PANTHER" id="PTHR43895:SF32">
    <property type="entry name" value="SERINE_THREONINE-PROTEIN KINASE CHK1"/>
    <property type="match status" value="1"/>
</dbReference>
<dbReference type="SMART" id="SM00220">
    <property type="entry name" value="S_TKc"/>
    <property type="match status" value="1"/>
</dbReference>
<evidence type="ECO:0000256" key="4">
    <source>
        <dbReference type="ARBA" id="ARBA00022741"/>
    </source>
</evidence>
<keyword evidence="10" id="KW-0472">Membrane</keyword>
<evidence type="ECO:0000256" key="2">
    <source>
        <dbReference type="ARBA" id="ARBA00022527"/>
    </source>
</evidence>
<dbReference type="Pfam" id="PF00069">
    <property type="entry name" value="Pkinase"/>
    <property type="match status" value="1"/>
</dbReference>
<feature type="domain" description="Protein kinase" evidence="11">
    <location>
        <begin position="1"/>
        <end position="108"/>
    </location>
</feature>
<comment type="catalytic activity">
    <reaction evidence="7">
        <text>L-threonyl-[protein] + ATP = O-phospho-L-threonyl-[protein] + ADP + H(+)</text>
        <dbReference type="Rhea" id="RHEA:46608"/>
        <dbReference type="Rhea" id="RHEA-COMP:11060"/>
        <dbReference type="Rhea" id="RHEA-COMP:11605"/>
        <dbReference type="ChEBI" id="CHEBI:15378"/>
        <dbReference type="ChEBI" id="CHEBI:30013"/>
        <dbReference type="ChEBI" id="CHEBI:30616"/>
        <dbReference type="ChEBI" id="CHEBI:61977"/>
        <dbReference type="ChEBI" id="CHEBI:456216"/>
        <dbReference type="EC" id="2.7.11.1"/>
    </reaction>
</comment>
<keyword evidence="6" id="KW-0067">ATP-binding</keyword>
<dbReference type="OrthoDB" id="541276at2759"/>
<dbReference type="EC" id="2.7.11.1" evidence="1"/>
<organism evidence="12 13">
    <name type="scientific">Reticulomyxa filosa</name>
    <dbReference type="NCBI Taxonomy" id="46433"/>
    <lineage>
        <taxon>Eukaryota</taxon>
        <taxon>Sar</taxon>
        <taxon>Rhizaria</taxon>
        <taxon>Retaria</taxon>
        <taxon>Foraminifera</taxon>
        <taxon>Monothalamids</taxon>
        <taxon>Reticulomyxidae</taxon>
        <taxon>Reticulomyxa</taxon>
    </lineage>
</organism>
<keyword evidence="10" id="KW-1133">Transmembrane helix</keyword>
<dbReference type="Proteomes" id="UP000023152">
    <property type="component" value="Unassembled WGS sequence"/>
</dbReference>
<evidence type="ECO:0000256" key="7">
    <source>
        <dbReference type="ARBA" id="ARBA00047899"/>
    </source>
</evidence>
<name>X6LAA2_RETFI</name>
<dbReference type="GO" id="GO:0004674">
    <property type="term" value="F:protein serine/threonine kinase activity"/>
    <property type="evidence" value="ECO:0007669"/>
    <property type="project" value="UniProtKB-KW"/>
</dbReference>
<evidence type="ECO:0000259" key="11">
    <source>
        <dbReference type="PROSITE" id="PS50011"/>
    </source>
</evidence>
<evidence type="ECO:0000256" key="6">
    <source>
        <dbReference type="ARBA" id="ARBA00022840"/>
    </source>
</evidence>
<proteinExistence type="predicted"/>
<dbReference type="PANTHER" id="PTHR43895">
    <property type="entry name" value="CALCIUM/CALMODULIN-DEPENDENT PROTEIN KINASE KINASE-RELATED"/>
    <property type="match status" value="1"/>
</dbReference>
<evidence type="ECO:0000256" key="9">
    <source>
        <dbReference type="SAM" id="Coils"/>
    </source>
</evidence>
<keyword evidence="13" id="KW-1185">Reference proteome</keyword>
<keyword evidence="9" id="KW-0175">Coiled coil</keyword>
<keyword evidence="10" id="KW-0812">Transmembrane</keyword>
<dbReference type="EMBL" id="ASPP01049012">
    <property type="protein sequence ID" value="ETN97669.1"/>
    <property type="molecule type" value="Genomic_DNA"/>
</dbReference>
<accession>X6LAA2</accession>
<feature type="transmembrane region" description="Helical" evidence="10">
    <location>
        <begin position="24"/>
        <end position="45"/>
    </location>
</feature>
<comment type="catalytic activity">
    <reaction evidence="8">
        <text>L-seryl-[protein] + ATP = O-phospho-L-seryl-[protein] + ADP + H(+)</text>
        <dbReference type="Rhea" id="RHEA:17989"/>
        <dbReference type="Rhea" id="RHEA-COMP:9863"/>
        <dbReference type="Rhea" id="RHEA-COMP:11604"/>
        <dbReference type="ChEBI" id="CHEBI:15378"/>
        <dbReference type="ChEBI" id="CHEBI:29999"/>
        <dbReference type="ChEBI" id="CHEBI:30616"/>
        <dbReference type="ChEBI" id="CHEBI:83421"/>
        <dbReference type="ChEBI" id="CHEBI:456216"/>
        <dbReference type="EC" id="2.7.11.1"/>
    </reaction>
</comment>
<evidence type="ECO:0000256" key="1">
    <source>
        <dbReference type="ARBA" id="ARBA00012513"/>
    </source>
</evidence>